<dbReference type="RefSeq" id="WP_126536523.1">
    <property type="nucleotide sequence ID" value="NZ_BSPM01000008.1"/>
</dbReference>
<keyword evidence="1" id="KW-0732">Signal</keyword>
<protein>
    <submittedName>
        <fullName evidence="2">Uncharacterized protein</fullName>
    </submittedName>
</protein>
<comment type="caution">
    <text evidence="2">The sequence shown here is derived from an EMBL/GenBank/DDBJ whole genome shotgun (WGS) entry which is preliminary data.</text>
</comment>
<dbReference type="Proteomes" id="UP000294547">
    <property type="component" value="Unassembled WGS sequence"/>
</dbReference>
<feature type="chain" id="PRO_5020978177" evidence="1">
    <location>
        <begin position="22"/>
        <end position="132"/>
    </location>
</feature>
<reference evidence="2 3" key="1">
    <citation type="submission" date="2019-03" db="EMBL/GenBank/DDBJ databases">
        <title>Genomic Encyclopedia of Type Strains, Phase IV (KMG-IV): sequencing the most valuable type-strain genomes for metagenomic binning, comparative biology and taxonomic classification.</title>
        <authorList>
            <person name="Goeker M."/>
        </authorList>
    </citation>
    <scope>NUCLEOTIDE SEQUENCE [LARGE SCALE GENOMIC DNA]</scope>
    <source>
        <strain evidence="2 3">DSM 102969</strain>
    </source>
</reference>
<dbReference type="EMBL" id="SNXY01000006">
    <property type="protein sequence ID" value="TDP86825.1"/>
    <property type="molecule type" value="Genomic_DNA"/>
</dbReference>
<evidence type="ECO:0000256" key="1">
    <source>
        <dbReference type="SAM" id="SignalP"/>
    </source>
</evidence>
<dbReference type="AlphaFoldDB" id="A0A4R6RL44"/>
<keyword evidence="3" id="KW-1185">Reference proteome</keyword>
<evidence type="ECO:0000313" key="3">
    <source>
        <dbReference type="Proteomes" id="UP000294547"/>
    </source>
</evidence>
<gene>
    <name evidence="2" type="ORF">EDD54_0709</name>
</gene>
<feature type="signal peptide" evidence="1">
    <location>
        <begin position="1"/>
        <end position="21"/>
    </location>
</feature>
<proteinExistence type="predicted"/>
<name>A0A4R6RL44_9HYPH</name>
<organism evidence="2 3">
    <name type="scientific">Oharaeibacter diazotrophicus</name>
    <dbReference type="NCBI Taxonomy" id="1920512"/>
    <lineage>
        <taxon>Bacteria</taxon>
        <taxon>Pseudomonadati</taxon>
        <taxon>Pseudomonadota</taxon>
        <taxon>Alphaproteobacteria</taxon>
        <taxon>Hyphomicrobiales</taxon>
        <taxon>Pleomorphomonadaceae</taxon>
        <taxon>Oharaeibacter</taxon>
    </lineage>
</organism>
<accession>A0A4R6RL44</accession>
<sequence>MRSLLPVLAAAATLVAPPVPAATVEIAGTFEVTVAITYTDAVPVGDKLSIGMSIYGGAYASLTSSVTRAGKTGKVVLKLPVRWIVDGTTKTTRVGLYLSHSGDGRSQTANATREIALPRGGGTSKATIAVTL</sequence>
<evidence type="ECO:0000313" key="2">
    <source>
        <dbReference type="EMBL" id="TDP86825.1"/>
    </source>
</evidence>